<comment type="caution">
    <text evidence="1">The sequence shown here is derived from an EMBL/GenBank/DDBJ whole genome shotgun (WGS) entry which is preliminary data.</text>
</comment>
<evidence type="ECO:0000313" key="1">
    <source>
        <dbReference type="EMBL" id="KAI1853443.1"/>
    </source>
</evidence>
<protein>
    <submittedName>
        <fullName evidence="1">Uncharacterized protein</fullName>
    </submittedName>
</protein>
<dbReference type="Proteomes" id="UP000829685">
    <property type="component" value="Unassembled WGS sequence"/>
</dbReference>
<gene>
    <name evidence="1" type="ORF">JX265_012734</name>
</gene>
<reference evidence="1" key="1">
    <citation type="submission" date="2021-03" db="EMBL/GenBank/DDBJ databases">
        <title>Revisited historic fungal species revealed as producer of novel bioactive compounds through whole genome sequencing and comparative genomics.</title>
        <authorList>
            <person name="Vignolle G.A."/>
            <person name="Hochenegger N."/>
            <person name="Mach R.L."/>
            <person name="Mach-Aigner A.R."/>
            <person name="Javad Rahimi M."/>
            <person name="Salim K.A."/>
            <person name="Chan C.M."/>
            <person name="Lim L.B.L."/>
            <person name="Cai F."/>
            <person name="Druzhinina I.S."/>
            <person name="U'Ren J.M."/>
            <person name="Derntl C."/>
        </authorList>
    </citation>
    <scope>NUCLEOTIDE SEQUENCE</scope>
    <source>
        <strain evidence="1">TUCIM 5799</strain>
    </source>
</reference>
<dbReference type="EMBL" id="JAFIMR010000057">
    <property type="protein sequence ID" value="KAI1853443.1"/>
    <property type="molecule type" value="Genomic_DNA"/>
</dbReference>
<evidence type="ECO:0000313" key="2">
    <source>
        <dbReference type="Proteomes" id="UP000829685"/>
    </source>
</evidence>
<dbReference type="AlphaFoldDB" id="A0A9Q0AJA0"/>
<sequence length="83" mass="9259">MGNFASEDGGIAPKVRLEQMPFVGTHLSKRTIAKRFAFRPLHIGHQRSAVSRLENVPGKPMGAITRDAKDGFLREKFKEVVLI</sequence>
<name>A0A9Q0AJA0_9PEZI</name>
<keyword evidence="2" id="KW-1185">Reference proteome</keyword>
<proteinExistence type="predicted"/>
<accession>A0A9Q0AJA0</accession>
<organism evidence="1 2">
    <name type="scientific">Neoarthrinium moseri</name>
    <dbReference type="NCBI Taxonomy" id="1658444"/>
    <lineage>
        <taxon>Eukaryota</taxon>
        <taxon>Fungi</taxon>
        <taxon>Dikarya</taxon>
        <taxon>Ascomycota</taxon>
        <taxon>Pezizomycotina</taxon>
        <taxon>Sordariomycetes</taxon>
        <taxon>Xylariomycetidae</taxon>
        <taxon>Amphisphaeriales</taxon>
        <taxon>Apiosporaceae</taxon>
        <taxon>Neoarthrinium</taxon>
    </lineage>
</organism>